<dbReference type="InterPro" id="IPR013320">
    <property type="entry name" value="ConA-like_dom_sf"/>
</dbReference>
<proteinExistence type="predicted"/>
<gene>
    <name evidence="3" type="ORF">VB854_12035</name>
</gene>
<sequence>MPGNHSSQQIHPQKPIDVQRGVKLNVFTFISGLLFILFLTLFPFDFLTSVNFSITKLTHFFDHPSNSIDFIGNIFLFIPFGFGLTGWMYKKGLGKTVILVLVLFTSMAVSVTIEILQIFLPSRFSTYLDIFANSLGGLLGCLGAFRWREKINSLLLIKIKSQLSTKLLVFFFVFYSVTALLVPIYLPIPLTNLSNWDLNFPLLIGNEKTGDRSWNGYISEVWIANRSIAQEEVKLAFSTSNFNQSLEEGLIAFYPLNNTENLQDATNNLPNLVWKGNLTHVTENLGVFIDKNNSLSTVNPATILTEKLRETSEFTISLKVATVNLQQTGPARIISLSGSPYERNFTLGQEKTDLIFRLRTPMTGDNGSNPELLIRDVFRDKNPHHIIVTYVGSRVRIYIDKVQNYYTFELAPVINFFQLTHLLENPVNSVSIKSYRFLYYALIFLPLGILLGLILEKMRA</sequence>
<protein>
    <submittedName>
        <fullName evidence="3">VanZ family protein</fullName>
    </submittedName>
</protein>
<dbReference type="Proteomes" id="UP001301728">
    <property type="component" value="Unassembled WGS sequence"/>
</dbReference>
<dbReference type="InterPro" id="IPR006976">
    <property type="entry name" value="VanZ-like"/>
</dbReference>
<feature type="transmembrane region" description="Helical" evidence="1">
    <location>
        <begin position="437"/>
        <end position="455"/>
    </location>
</feature>
<comment type="caution">
    <text evidence="3">The sequence shown here is derived from an EMBL/GenBank/DDBJ whole genome shotgun (WGS) entry which is preliminary data.</text>
</comment>
<name>A0ABU5TXN3_9CYAN</name>
<feature type="transmembrane region" description="Helical" evidence="1">
    <location>
        <begin position="167"/>
        <end position="186"/>
    </location>
</feature>
<feature type="domain" description="VanZ-like" evidence="2">
    <location>
        <begin position="39"/>
        <end position="144"/>
    </location>
</feature>
<evidence type="ECO:0000313" key="4">
    <source>
        <dbReference type="Proteomes" id="UP001301728"/>
    </source>
</evidence>
<dbReference type="EMBL" id="JAYGHT010000068">
    <property type="protein sequence ID" value="MEA5519671.1"/>
    <property type="molecule type" value="Genomic_DNA"/>
</dbReference>
<dbReference type="NCBIfam" id="NF037970">
    <property type="entry name" value="vanZ_1"/>
    <property type="match status" value="1"/>
</dbReference>
<organism evidence="3 4">
    <name type="scientific">Limnoraphis robusta CCNP1315</name>
    <dbReference type="NCBI Taxonomy" id="3110306"/>
    <lineage>
        <taxon>Bacteria</taxon>
        <taxon>Bacillati</taxon>
        <taxon>Cyanobacteriota</taxon>
        <taxon>Cyanophyceae</taxon>
        <taxon>Oscillatoriophycideae</taxon>
        <taxon>Oscillatoriales</taxon>
        <taxon>Sirenicapillariaceae</taxon>
        <taxon>Limnoraphis</taxon>
    </lineage>
</organism>
<evidence type="ECO:0000256" key="1">
    <source>
        <dbReference type="SAM" id="Phobius"/>
    </source>
</evidence>
<evidence type="ECO:0000313" key="3">
    <source>
        <dbReference type="EMBL" id="MEA5519671.1"/>
    </source>
</evidence>
<feature type="transmembrane region" description="Helical" evidence="1">
    <location>
        <begin position="126"/>
        <end position="147"/>
    </location>
</feature>
<feature type="transmembrane region" description="Helical" evidence="1">
    <location>
        <begin position="24"/>
        <end position="44"/>
    </location>
</feature>
<dbReference type="RefSeq" id="WP_323273004.1">
    <property type="nucleotide sequence ID" value="NZ_JAYGHT010000068.1"/>
</dbReference>
<keyword evidence="1" id="KW-1133">Transmembrane helix</keyword>
<keyword evidence="1" id="KW-0472">Membrane</keyword>
<reference evidence="3 4" key="1">
    <citation type="submission" date="2023-12" db="EMBL/GenBank/DDBJ databases">
        <title>Baltic Sea Cyanobacteria.</title>
        <authorList>
            <person name="Delbaje E."/>
            <person name="Fewer D.P."/>
            <person name="Shishido T.K."/>
        </authorList>
    </citation>
    <scope>NUCLEOTIDE SEQUENCE [LARGE SCALE GENOMIC DNA]</scope>
    <source>
        <strain evidence="3 4">CCNP 1315</strain>
    </source>
</reference>
<keyword evidence="4" id="KW-1185">Reference proteome</keyword>
<evidence type="ECO:0000259" key="2">
    <source>
        <dbReference type="Pfam" id="PF04892"/>
    </source>
</evidence>
<accession>A0ABU5TXN3</accession>
<keyword evidence="1" id="KW-0812">Transmembrane</keyword>
<dbReference type="SUPFAM" id="SSF49899">
    <property type="entry name" value="Concanavalin A-like lectins/glucanases"/>
    <property type="match status" value="2"/>
</dbReference>
<dbReference type="Gene3D" id="2.60.120.200">
    <property type="match status" value="2"/>
</dbReference>
<feature type="transmembrane region" description="Helical" evidence="1">
    <location>
        <begin position="70"/>
        <end position="89"/>
    </location>
</feature>
<dbReference type="Pfam" id="PF04892">
    <property type="entry name" value="VanZ"/>
    <property type="match status" value="1"/>
</dbReference>
<feature type="transmembrane region" description="Helical" evidence="1">
    <location>
        <begin position="96"/>
        <end position="120"/>
    </location>
</feature>